<evidence type="ECO:0000256" key="1">
    <source>
        <dbReference type="ARBA" id="ARBA00023015"/>
    </source>
</evidence>
<dbReference type="PANTHER" id="PTHR43280:SF32">
    <property type="entry name" value="TRANSCRIPTIONAL REGULATORY PROTEIN"/>
    <property type="match status" value="1"/>
</dbReference>
<dbReference type="InterPro" id="IPR018060">
    <property type="entry name" value="HTH_AraC"/>
</dbReference>
<evidence type="ECO:0000256" key="3">
    <source>
        <dbReference type="ARBA" id="ARBA00023163"/>
    </source>
</evidence>
<protein>
    <submittedName>
        <fullName evidence="5">Transcriptional regulator, AraC family</fullName>
    </submittedName>
</protein>
<keyword evidence="1" id="KW-0805">Transcription regulation</keyword>
<accession>S0F511</accession>
<evidence type="ECO:0000313" key="6">
    <source>
        <dbReference type="Proteomes" id="UP000014073"/>
    </source>
</evidence>
<dbReference type="SUPFAM" id="SSF46689">
    <property type="entry name" value="Homeodomain-like"/>
    <property type="match status" value="1"/>
</dbReference>
<dbReference type="PANTHER" id="PTHR43280">
    <property type="entry name" value="ARAC-FAMILY TRANSCRIPTIONAL REGULATOR"/>
    <property type="match status" value="1"/>
</dbReference>
<keyword evidence="6" id="KW-1185">Reference proteome</keyword>
<keyword evidence="3" id="KW-0804">Transcription</keyword>
<gene>
    <name evidence="5" type="ORF">BACCOPRO_00457</name>
</gene>
<proteinExistence type="predicted"/>
<dbReference type="HOGENOM" id="CLU_000445_88_2_10"/>
<evidence type="ECO:0000259" key="4">
    <source>
        <dbReference type="PROSITE" id="PS01124"/>
    </source>
</evidence>
<dbReference type="SMART" id="SM00342">
    <property type="entry name" value="HTH_ARAC"/>
    <property type="match status" value="1"/>
</dbReference>
<dbReference type="eggNOG" id="COG2207">
    <property type="taxonomic scope" value="Bacteria"/>
</dbReference>
<dbReference type="Proteomes" id="UP000014073">
    <property type="component" value="Unassembled WGS sequence"/>
</dbReference>
<dbReference type="Gene3D" id="1.10.10.60">
    <property type="entry name" value="Homeodomain-like"/>
    <property type="match status" value="2"/>
</dbReference>
<dbReference type="Pfam" id="PF12833">
    <property type="entry name" value="HTH_18"/>
    <property type="match status" value="1"/>
</dbReference>
<dbReference type="PRINTS" id="PR00032">
    <property type="entry name" value="HTHARAC"/>
</dbReference>
<dbReference type="InterPro" id="IPR009057">
    <property type="entry name" value="Homeodomain-like_sf"/>
</dbReference>
<reference evidence="5 6" key="1">
    <citation type="submission" date="2008-12" db="EMBL/GenBank/DDBJ databases">
        <authorList>
            <person name="Fulton L."/>
            <person name="Clifton S."/>
            <person name="Fulton B."/>
            <person name="Xu J."/>
            <person name="Minx P."/>
            <person name="Pepin K.H."/>
            <person name="Johnson M."/>
            <person name="Bhonagiri V."/>
            <person name="Nash W.E."/>
            <person name="Mardis E.R."/>
            <person name="Wilson R.K."/>
        </authorList>
    </citation>
    <scope>NUCLEOTIDE SEQUENCE [LARGE SCALE GENOMIC DNA]</scope>
    <source>
        <strain evidence="5 6">DSM 18228</strain>
    </source>
</reference>
<dbReference type="AlphaFoldDB" id="S0F511"/>
<organism evidence="5 6">
    <name type="scientific">Phocaeicola coprophilus DSM 18228 = JCM 13818</name>
    <dbReference type="NCBI Taxonomy" id="547042"/>
    <lineage>
        <taxon>Bacteria</taxon>
        <taxon>Pseudomonadati</taxon>
        <taxon>Bacteroidota</taxon>
        <taxon>Bacteroidia</taxon>
        <taxon>Bacteroidales</taxon>
        <taxon>Bacteroidaceae</taxon>
        <taxon>Phocaeicola</taxon>
    </lineage>
</organism>
<feature type="domain" description="HTH araC/xylS-type" evidence="4">
    <location>
        <begin position="231"/>
        <end position="329"/>
    </location>
</feature>
<name>S0F511_9BACT</name>
<sequence>MFFCFKTPRTKFTRTIAKFLFIRLLCNRSIWGNIILLSKYLNEKAKRMKRIEKFDQIPANTDIIAGIDLIGNIKQLFSLPLQAPGFIFLLCTRGTCTLTIHLTQYQLKENSLAIVAPNMFLQIKEQSSDCRFIFVAYSKELIYGSTLFSHTIEYTPYIFEHPVVDLSKKVGKLFHDYFMMLIRILDLNKEETPQQQIHLSYTQIIMFLSNVYKENKNITQVRYNRNQEIAKELVRMVVQYYKTERNISFYAEKMHLSPQHLSTTIKKITGKTLTDIISSFIIHDAQAKLRSTEMTIQEIAYSLNFPDISFFGKYFKRYTGMSPKQYRNS</sequence>
<dbReference type="GO" id="GO:0043565">
    <property type="term" value="F:sequence-specific DNA binding"/>
    <property type="evidence" value="ECO:0007669"/>
    <property type="project" value="InterPro"/>
</dbReference>
<dbReference type="InterPro" id="IPR020449">
    <property type="entry name" value="Tscrpt_reg_AraC-type_HTH"/>
</dbReference>
<comment type="caution">
    <text evidence="5">The sequence shown here is derived from an EMBL/GenBank/DDBJ whole genome shotgun (WGS) entry which is preliminary data.</text>
</comment>
<dbReference type="EMBL" id="ACBW01000030">
    <property type="protein sequence ID" value="EEF74975.1"/>
    <property type="molecule type" value="Genomic_DNA"/>
</dbReference>
<keyword evidence="2" id="KW-0238">DNA-binding</keyword>
<evidence type="ECO:0000256" key="2">
    <source>
        <dbReference type="ARBA" id="ARBA00023125"/>
    </source>
</evidence>
<evidence type="ECO:0000313" key="5">
    <source>
        <dbReference type="EMBL" id="EEF74975.1"/>
    </source>
</evidence>
<dbReference type="PROSITE" id="PS01124">
    <property type="entry name" value="HTH_ARAC_FAMILY_2"/>
    <property type="match status" value="1"/>
</dbReference>
<dbReference type="GO" id="GO:0003700">
    <property type="term" value="F:DNA-binding transcription factor activity"/>
    <property type="evidence" value="ECO:0007669"/>
    <property type="project" value="InterPro"/>
</dbReference>
<dbReference type="STRING" id="547042.BACCOPRO_00457"/>